<dbReference type="Gene3D" id="3.40.190.10">
    <property type="entry name" value="Periplasmic binding protein-like II"/>
    <property type="match status" value="2"/>
</dbReference>
<dbReference type="GO" id="GO:0042597">
    <property type="term" value="C:periplasmic space"/>
    <property type="evidence" value="ECO:0007669"/>
    <property type="project" value="UniProtKB-SubCell"/>
</dbReference>
<dbReference type="SUPFAM" id="SSF53850">
    <property type="entry name" value="Periplasmic binding protein-like II"/>
    <property type="match status" value="1"/>
</dbReference>
<evidence type="ECO:0000313" key="5">
    <source>
        <dbReference type="EMBL" id="QLQ79671.1"/>
    </source>
</evidence>
<dbReference type="EMBL" id="CP059269">
    <property type="protein sequence ID" value="QLQ79671.1"/>
    <property type="molecule type" value="Genomic_DNA"/>
</dbReference>
<gene>
    <name evidence="5" type="ORF">HG537_0C03190</name>
</gene>
<evidence type="ECO:0000256" key="2">
    <source>
        <dbReference type="ARBA" id="ARBA00010742"/>
    </source>
</evidence>
<keyword evidence="3" id="KW-0732">Signal</keyword>
<dbReference type="PANTHER" id="PTHR30024:SF47">
    <property type="entry name" value="TAURINE-BINDING PERIPLASMIC PROTEIN"/>
    <property type="match status" value="1"/>
</dbReference>
<comment type="similarity">
    <text evidence="2">Belongs to the bacterial solute-binding protein SsuA/TauA family.</text>
</comment>
<evidence type="ECO:0000256" key="3">
    <source>
        <dbReference type="ARBA" id="ARBA00022729"/>
    </source>
</evidence>
<keyword evidence="6" id="KW-1185">Reference proteome</keyword>
<evidence type="ECO:0000256" key="1">
    <source>
        <dbReference type="ARBA" id="ARBA00004418"/>
    </source>
</evidence>
<dbReference type="Proteomes" id="UP000510647">
    <property type="component" value="Chromosome 3"/>
</dbReference>
<dbReference type="OrthoDB" id="1363at2759"/>
<dbReference type="Pfam" id="PF22384">
    <property type="entry name" value="PBP2_Ca3427_like"/>
    <property type="match status" value="1"/>
</dbReference>
<proteinExistence type="inferred from homology"/>
<dbReference type="InterPro" id="IPR054364">
    <property type="entry name" value="Ca3427-like_PBP2"/>
</dbReference>
<name>A0A7H9HQX0_9SACH</name>
<evidence type="ECO:0000259" key="4">
    <source>
        <dbReference type="Pfam" id="PF22384"/>
    </source>
</evidence>
<dbReference type="PANTHER" id="PTHR30024">
    <property type="entry name" value="ALIPHATIC SULFONATES-BINDING PROTEIN-RELATED"/>
    <property type="match status" value="1"/>
</dbReference>
<protein>
    <recommendedName>
        <fullName evidence="4">Ca3427-like PBP 2 domain-containing protein</fullName>
    </recommendedName>
</protein>
<feature type="domain" description="Ca3427-like PBP 2" evidence="4">
    <location>
        <begin position="91"/>
        <end position="189"/>
    </location>
</feature>
<evidence type="ECO:0000313" key="6">
    <source>
        <dbReference type="Proteomes" id="UP000510647"/>
    </source>
</evidence>
<comment type="subcellular location">
    <subcellularLocation>
        <location evidence="1">Periplasm</location>
    </subcellularLocation>
</comment>
<sequence>MASLRVGYVPEHFSTPLQFAQIHGFFTRQDLEVTLIPYPSGSGHMISALNSQELDIAIGLTEAFVRGLHADHATGPSYEIVSTYVSSPLNWAVSTGVTRDDVTELSQLEGRKIGVSRIGSGSYVMSYVLAQQLGFQRDPPFADWPICDTFEGLRKAVNNRSCDAFMWEYFTTRAHYEGPNRDLKMIGNILTPWASWVVVKNTKIAQDTMNRFQTALSEGIHYFDDHKDEAIQFIKNKLPYSEQDARDWIGTVKFDIASPRDPITKAEHVLRTCGVLPSETSD</sequence>
<dbReference type="AlphaFoldDB" id="A0A7H9HQX0"/>
<organism evidence="5 6">
    <name type="scientific">Torulaspora globosa</name>
    <dbReference type="NCBI Taxonomy" id="48254"/>
    <lineage>
        <taxon>Eukaryota</taxon>
        <taxon>Fungi</taxon>
        <taxon>Dikarya</taxon>
        <taxon>Ascomycota</taxon>
        <taxon>Saccharomycotina</taxon>
        <taxon>Saccharomycetes</taxon>
        <taxon>Saccharomycetales</taxon>
        <taxon>Saccharomycetaceae</taxon>
        <taxon>Torulaspora</taxon>
    </lineage>
</organism>
<reference evidence="5 6" key="1">
    <citation type="submission" date="2020-06" db="EMBL/GenBank/DDBJ databases">
        <title>The yeast mating-type switching endonuclease HO is a domesticated member of an unorthodox homing genetic element family.</title>
        <authorList>
            <person name="Coughlan A.Y."/>
            <person name="Lombardi L."/>
            <person name="Braun-Galleani S."/>
            <person name="Martos A.R."/>
            <person name="Galeote V."/>
            <person name="Bigey F."/>
            <person name="Dequin S."/>
            <person name="Byrne K.P."/>
            <person name="Wolfe K.H."/>
        </authorList>
    </citation>
    <scope>NUCLEOTIDE SEQUENCE [LARGE SCALE GENOMIC DNA]</scope>
    <source>
        <strain evidence="5 6">CBS2947</strain>
    </source>
</reference>
<dbReference type="CDD" id="cd13637">
    <property type="entry name" value="PBP2_Ca3427_like"/>
    <property type="match status" value="1"/>
</dbReference>
<accession>A0A7H9HQX0</accession>